<dbReference type="AlphaFoldDB" id="A0A061RAK3"/>
<keyword evidence="1" id="KW-1133">Transmembrane helix</keyword>
<evidence type="ECO:0000313" key="2">
    <source>
        <dbReference type="EMBL" id="JAC67665.1"/>
    </source>
</evidence>
<keyword evidence="1" id="KW-0472">Membrane</keyword>
<organism evidence="2">
    <name type="scientific">Tetraselmis sp. GSL018</name>
    <dbReference type="NCBI Taxonomy" id="582737"/>
    <lineage>
        <taxon>Eukaryota</taxon>
        <taxon>Viridiplantae</taxon>
        <taxon>Chlorophyta</taxon>
        <taxon>core chlorophytes</taxon>
        <taxon>Chlorodendrophyceae</taxon>
        <taxon>Chlorodendrales</taxon>
        <taxon>Chlorodendraceae</taxon>
        <taxon>Tetraselmis</taxon>
    </lineage>
</organism>
<dbReference type="EMBL" id="GBEZ01018813">
    <property type="protein sequence ID" value="JAC67665.1"/>
    <property type="molecule type" value="Transcribed_RNA"/>
</dbReference>
<keyword evidence="1" id="KW-0812">Transmembrane</keyword>
<protein>
    <submittedName>
        <fullName evidence="2">Uncharacterized protein</fullName>
    </submittedName>
</protein>
<sequence length="50" mass="5789">MRCDMSELSLVWHSYTVLVIWLLFCLEVKVKFGILSTLGLRLGVIYVQQS</sequence>
<gene>
    <name evidence="2" type="ORF">TSPGSL018_10572</name>
</gene>
<reference evidence="2" key="1">
    <citation type="submission" date="2014-05" db="EMBL/GenBank/DDBJ databases">
        <title>The transcriptome of the halophilic microalga Tetraselmis sp. GSL018 isolated from the Great Salt Lake, Utah.</title>
        <authorList>
            <person name="Jinkerson R.E."/>
            <person name="D'Adamo S."/>
            <person name="Posewitz M.C."/>
        </authorList>
    </citation>
    <scope>NUCLEOTIDE SEQUENCE</scope>
    <source>
        <strain evidence="2">GSL018</strain>
    </source>
</reference>
<name>A0A061RAK3_9CHLO</name>
<accession>A0A061RAK3</accession>
<proteinExistence type="predicted"/>
<feature type="transmembrane region" description="Helical" evidence="1">
    <location>
        <begin position="12"/>
        <end position="32"/>
    </location>
</feature>
<evidence type="ECO:0000256" key="1">
    <source>
        <dbReference type="SAM" id="Phobius"/>
    </source>
</evidence>